<feature type="non-terminal residue" evidence="2">
    <location>
        <position position="240"/>
    </location>
</feature>
<comment type="caution">
    <text evidence="2">The sequence shown here is derived from an EMBL/GenBank/DDBJ whole genome shotgun (WGS) entry which is preliminary data.</text>
</comment>
<dbReference type="PANTHER" id="PTHR33240">
    <property type="entry name" value="OS08G0508500 PROTEIN"/>
    <property type="match status" value="1"/>
</dbReference>
<reference evidence="2" key="1">
    <citation type="submission" date="2020-06" db="EMBL/GenBank/DDBJ databases">
        <authorList>
            <person name="Li T."/>
            <person name="Hu X."/>
            <person name="Zhang T."/>
            <person name="Song X."/>
            <person name="Zhang H."/>
            <person name="Dai N."/>
            <person name="Sheng W."/>
            <person name="Hou X."/>
            <person name="Wei L."/>
        </authorList>
    </citation>
    <scope>NUCLEOTIDE SEQUENCE</scope>
    <source>
        <strain evidence="2">KEN1</strain>
        <tissue evidence="2">Leaf</tissue>
    </source>
</reference>
<reference evidence="2" key="2">
    <citation type="journal article" date="2024" name="Plant">
        <title>Genomic evolution and insights into agronomic trait innovations of Sesamum species.</title>
        <authorList>
            <person name="Miao H."/>
            <person name="Wang L."/>
            <person name="Qu L."/>
            <person name="Liu H."/>
            <person name="Sun Y."/>
            <person name="Le M."/>
            <person name="Wang Q."/>
            <person name="Wei S."/>
            <person name="Zheng Y."/>
            <person name="Lin W."/>
            <person name="Duan Y."/>
            <person name="Cao H."/>
            <person name="Xiong S."/>
            <person name="Wang X."/>
            <person name="Wei L."/>
            <person name="Li C."/>
            <person name="Ma Q."/>
            <person name="Ju M."/>
            <person name="Zhao R."/>
            <person name="Li G."/>
            <person name="Mu C."/>
            <person name="Tian Q."/>
            <person name="Mei H."/>
            <person name="Zhang T."/>
            <person name="Gao T."/>
            <person name="Zhang H."/>
        </authorList>
    </citation>
    <scope>NUCLEOTIDE SEQUENCE</scope>
    <source>
        <strain evidence="2">KEN1</strain>
    </source>
</reference>
<name>A0AAW2Y9A4_9LAMI</name>
<evidence type="ECO:0000313" key="2">
    <source>
        <dbReference type="EMBL" id="KAL0462299.1"/>
    </source>
</evidence>
<dbReference type="PANTHER" id="PTHR33240:SF8">
    <property type="entry name" value="OS03G0439900 PROTEIN"/>
    <property type="match status" value="1"/>
</dbReference>
<organism evidence="2">
    <name type="scientific">Sesamum latifolium</name>
    <dbReference type="NCBI Taxonomy" id="2727402"/>
    <lineage>
        <taxon>Eukaryota</taxon>
        <taxon>Viridiplantae</taxon>
        <taxon>Streptophyta</taxon>
        <taxon>Embryophyta</taxon>
        <taxon>Tracheophyta</taxon>
        <taxon>Spermatophyta</taxon>
        <taxon>Magnoliopsida</taxon>
        <taxon>eudicotyledons</taxon>
        <taxon>Gunneridae</taxon>
        <taxon>Pentapetalae</taxon>
        <taxon>asterids</taxon>
        <taxon>lamiids</taxon>
        <taxon>Lamiales</taxon>
        <taxon>Pedaliaceae</taxon>
        <taxon>Sesamum</taxon>
    </lineage>
</organism>
<dbReference type="Gene3D" id="2.40.70.10">
    <property type="entry name" value="Acid Proteases"/>
    <property type="match status" value="1"/>
</dbReference>
<feature type="region of interest" description="Disordered" evidence="1">
    <location>
        <begin position="25"/>
        <end position="46"/>
    </location>
</feature>
<protein>
    <submittedName>
        <fullName evidence="2">Uncharacterized protein</fullName>
    </submittedName>
</protein>
<feature type="compositionally biased region" description="Basic and acidic residues" evidence="1">
    <location>
        <begin position="197"/>
        <end position="211"/>
    </location>
</feature>
<evidence type="ECO:0000256" key="1">
    <source>
        <dbReference type="SAM" id="MobiDB-lite"/>
    </source>
</evidence>
<proteinExistence type="predicted"/>
<feature type="region of interest" description="Disordered" evidence="1">
    <location>
        <begin position="197"/>
        <end position="224"/>
    </location>
</feature>
<sequence length="240" mass="26693">MPRTSMMGKVEVNYPPRKGVIRMIAGGPTGGDSQRARKAQEQNGPEIPGNDTLVIIALLANYEIERVFIDSGSSADILFGEAYNQIQLGDVPLEAVDTLLYGFAGEVVHPRGMISLPLTLGTSPLRKTCLLKFLVIPSAYNFILGCPTLNAFWAVISTYHMKIKFPMIGGVGEAQADILQARKCYIEAIKRGKKRMLEEASGEENPRKQGKDWMLGRNSKKKPWSRFNRWRNSSLLSSYQ</sequence>
<dbReference type="AlphaFoldDB" id="A0AAW2Y9A4"/>
<dbReference type="CDD" id="cd00303">
    <property type="entry name" value="retropepsin_like"/>
    <property type="match status" value="1"/>
</dbReference>
<dbReference type="EMBL" id="JACGWN010000001">
    <property type="protein sequence ID" value="KAL0462299.1"/>
    <property type="molecule type" value="Genomic_DNA"/>
</dbReference>
<dbReference type="InterPro" id="IPR021109">
    <property type="entry name" value="Peptidase_aspartic_dom_sf"/>
</dbReference>
<accession>A0AAW2Y9A4</accession>
<gene>
    <name evidence="2" type="ORF">Slati_0117500</name>
</gene>